<dbReference type="Pfam" id="PF13560">
    <property type="entry name" value="HTH_31"/>
    <property type="match status" value="1"/>
</dbReference>
<feature type="domain" description="HTH cro/C1-type" evidence="1">
    <location>
        <begin position="17"/>
        <end position="71"/>
    </location>
</feature>
<dbReference type="InterPro" id="IPR043917">
    <property type="entry name" value="DUF5753"/>
</dbReference>
<dbReference type="Pfam" id="PF19054">
    <property type="entry name" value="DUF5753"/>
    <property type="match status" value="1"/>
</dbReference>
<proteinExistence type="predicted"/>
<dbReference type="CDD" id="cd00093">
    <property type="entry name" value="HTH_XRE"/>
    <property type="match status" value="1"/>
</dbReference>
<protein>
    <submittedName>
        <fullName evidence="2">XRE family transcriptional regulator</fullName>
    </submittedName>
</protein>
<dbReference type="InterPro" id="IPR010982">
    <property type="entry name" value="Lambda_DNA-bd_dom_sf"/>
</dbReference>
<reference evidence="2 3" key="1">
    <citation type="submission" date="2017-08" db="EMBL/GenBank/DDBJ databases">
        <title>The complete genome sequence of Nocardiopsis gilva YIM 90087.</title>
        <authorList>
            <person name="Yin M."/>
            <person name="Tang S."/>
        </authorList>
    </citation>
    <scope>NUCLEOTIDE SEQUENCE [LARGE SCALE GENOMIC DNA]</scope>
    <source>
        <strain evidence="2 3">YIM 90087</strain>
    </source>
</reference>
<name>A0A223S0T0_9ACTN</name>
<gene>
    <name evidence="2" type="ORF">CDO52_01805</name>
</gene>
<dbReference type="SUPFAM" id="SSF47413">
    <property type="entry name" value="lambda repressor-like DNA-binding domains"/>
    <property type="match status" value="1"/>
</dbReference>
<evidence type="ECO:0000313" key="3">
    <source>
        <dbReference type="Proteomes" id="UP000215005"/>
    </source>
</evidence>
<dbReference type="EMBL" id="CP022753">
    <property type="protein sequence ID" value="ASU81697.1"/>
    <property type="molecule type" value="Genomic_DNA"/>
</dbReference>
<dbReference type="SMART" id="SM00530">
    <property type="entry name" value="HTH_XRE"/>
    <property type="match status" value="1"/>
</dbReference>
<dbReference type="Proteomes" id="UP000215005">
    <property type="component" value="Chromosome"/>
</dbReference>
<evidence type="ECO:0000259" key="1">
    <source>
        <dbReference type="PROSITE" id="PS50943"/>
    </source>
</evidence>
<dbReference type="OrthoDB" id="5177725at2"/>
<evidence type="ECO:0000313" key="2">
    <source>
        <dbReference type="EMBL" id="ASU81697.1"/>
    </source>
</evidence>
<dbReference type="Gene3D" id="1.10.260.40">
    <property type="entry name" value="lambda repressor-like DNA-binding domains"/>
    <property type="match status" value="1"/>
</dbReference>
<keyword evidence="3" id="KW-1185">Reference proteome</keyword>
<dbReference type="KEGG" id="ngv:CDO52_01805"/>
<dbReference type="AlphaFoldDB" id="A0A223S0T0"/>
<organism evidence="2 3">
    <name type="scientific">Nocardiopsis gilva YIM 90087</name>
    <dbReference type="NCBI Taxonomy" id="1235441"/>
    <lineage>
        <taxon>Bacteria</taxon>
        <taxon>Bacillati</taxon>
        <taxon>Actinomycetota</taxon>
        <taxon>Actinomycetes</taxon>
        <taxon>Streptosporangiales</taxon>
        <taxon>Nocardiopsidaceae</taxon>
        <taxon>Nocardiopsis</taxon>
    </lineage>
</organism>
<dbReference type="PROSITE" id="PS50943">
    <property type="entry name" value="HTH_CROC1"/>
    <property type="match status" value="1"/>
</dbReference>
<dbReference type="InterPro" id="IPR001387">
    <property type="entry name" value="Cro/C1-type_HTH"/>
</dbReference>
<dbReference type="GO" id="GO:0003677">
    <property type="term" value="F:DNA binding"/>
    <property type="evidence" value="ECO:0007669"/>
    <property type="project" value="InterPro"/>
</dbReference>
<dbReference type="RefSeq" id="WP_017620547.1">
    <property type="nucleotide sequence ID" value="NZ_ANBG01000333.1"/>
</dbReference>
<sequence length="278" mass="32107">MAELRQSIRRRRLSAELKKARQEAGMTVEDVANATEWSMGKISNIETGVRLRPTVMEIKGLLDVYKITDQHRRDFILELTRQARERGWWSKYTDVFTDDFPAFEAEASSIHTYELARVPGLLQTPKYVELLTRASLYRSPQDIDRTIETRRQRQKILQRPDGPELWAVIDEAALLRFQTAHDAFQEQVQHLIDVAEADNSVTIQVLPFASGMHAGLNGPFVILDFVEGVDPVVYLETDTDGLYLEDSKEVDRYRRLFDHVRTQARYPDASLQMLKDLL</sequence>
<accession>A0A223S0T0</accession>